<reference evidence="12 13" key="1">
    <citation type="submission" date="2014-03" db="EMBL/GenBank/DDBJ databases">
        <title>Draft genome of the hookworm Oesophagostomum dentatum.</title>
        <authorList>
            <person name="Mitreva M."/>
        </authorList>
    </citation>
    <scope>NUCLEOTIDE SEQUENCE [LARGE SCALE GENOMIC DNA]</scope>
    <source>
        <strain evidence="12 13">OD-Hann</strain>
    </source>
</reference>
<comment type="subcellular location">
    <subcellularLocation>
        <location evidence="3">Cytoplasm</location>
    </subcellularLocation>
</comment>
<proteinExistence type="inferred from homology"/>
<dbReference type="GO" id="GO:0032451">
    <property type="term" value="F:demethylase activity"/>
    <property type="evidence" value="ECO:0007669"/>
    <property type="project" value="TreeGrafter"/>
</dbReference>
<dbReference type="GO" id="GO:0009235">
    <property type="term" value="P:cobalamin metabolic process"/>
    <property type="evidence" value="ECO:0007669"/>
    <property type="project" value="TreeGrafter"/>
</dbReference>
<evidence type="ECO:0000256" key="9">
    <source>
        <dbReference type="ARBA" id="ARBA00022857"/>
    </source>
</evidence>
<evidence type="ECO:0000256" key="7">
    <source>
        <dbReference type="ARBA" id="ARBA00022643"/>
    </source>
</evidence>
<dbReference type="Proteomes" id="UP000053660">
    <property type="component" value="Unassembled WGS sequence"/>
</dbReference>
<keyword evidence="7" id="KW-0288">FMN</keyword>
<comment type="similarity">
    <text evidence="4">Belongs to the MMACHC family.</text>
</comment>
<evidence type="ECO:0000256" key="11">
    <source>
        <dbReference type="ARBA" id="ARBA00031313"/>
    </source>
</evidence>
<evidence type="ECO:0000256" key="10">
    <source>
        <dbReference type="ARBA" id="ARBA00023002"/>
    </source>
</evidence>
<comment type="cofactor">
    <cofactor evidence="2">
        <name>FAD</name>
        <dbReference type="ChEBI" id="CHEBI:57692"/>
    </cofactor>
</comment>
<name>A0A0B1SVU0_OESDE</name>
<evidence type="ECO:0000256" key="8">
    <source>
        <dbReference type="ARBA" id="ARBA00022827"/>
    </source>
</evidence>
<dbReference type="OrthoDB" id="409189at2759"/>
<protein>
    <recommendedName>
        <fullName evidence="11">Cyanocobalamin reductase (cyanide-eliminating)</fullName>
    </recommendedName>
</protein>
<evidence type="ECO:0000313" key="13">
    <source>
        <dbReference type="Proteomes" id="UP000053660"/>
    </source>
</evidence>
<dbReference type="GO" id="GO:0033787">
    <property type="term" value="F:cyanocobalamin reductase (cyanide-eliminating) (NADP+) activity"/>
    <property type="evidence" value="ECO:0007669"/>
    <property type="project" value="TreeGrafter"/>
</dbReference>
<gene>
    <name evidence="12" type="ORF">OESDEN_11119</name>
</gene>
<dbReference type="GO" id="GO:0005737">
    <property type="term" value="C:cytoplasm"/>
    <property type="evidence" value="ECO:0007669"/>
    <property type="project" value="UniProtKB-SubCell"/>
</dbReference>
<evidence type="ECO:0000256" key="4">
    <source>
        <dbReference type="ARBA" id="ARBA00007762"/>
    </source>
</evidence>
<keyword evidence="5" id="KW-0963">Cytoplasm</keyword>
<accession>A0A0B1SVU0</accession>
<dbReference type="AlphaFoldDB" id="A0A0B1SVU0"/>
<comment type="cofactor">
    <cofactor evidence="1">
        <name>FMN</name>
        <dbReference type="ChEBI" id="CHEBI:58210"/>
    </cofactor>
</comment>
<dbReference type="CDD" id="cd12959">
    <property type="entry name" value="MMACHC-like"/>
    <property type="match status" value="1"/>
</dbReference>
<evidence type="ECO:0000256" key="2">
    <source>
        <dbReference type="ARBA" id="ARBA00001974"/>
    </source>
</evidence>
<dbReference type="EMBL" id="KN554790">
    <property type="protein sequence ID" value="KHJ89069.1"/>
    <property type="molecule type" value="Genomic_DNA"/>
</dbReference>
<organism evidence="12 13">
    <name type="scientific">Oesophagostomum dentatum</name>
    <name type="common">Nodular worm</name>
    <dbReference type="NCBI Taxonomy" id="61180"/>
    <lineage>
        <taxon>Eukaryota</taxon>
        <taxon>Metazoa</taxon>
        <taxon>Ecdysozoa</taxon>
        <taxon>Nematoda</taxon>
        <taxon>Chromadorea</taxon>
        <taxon>Rhabditida</taxon>
        <taxon>Rhabditina</taxon>
        <taxon>Rhabditomorpha</taxon>
        <taxon>Strongyloidea</taxon>
        <taxon>Strongylidae</taxon>
        <taxon>Oesophagostomum</taxon>
    </lineage>
</organism>
<evidence type="ECO:0000256" key="1">
    <source>
        <dbReference type="ARBA" id="ARBA00001917"/>
    </source>
</evidence>
<keyword evidence="10" id="KW-0560">Oxidoreductase</keyword>
<keyword evidence="8" id="KW-0274">FAD</keyword>
<dbReference type="InterPro" id="IPR032037">
    <property type="entry name" value="MMACHC"/>
</dbReference>
<evidence type="ECO:0000256" key="6">
    <source>
        <dbReference type="ARBA" id="ARBA00022630"/>
    </source>
</evidence>
<dbReference type="PANTHER" id="PTHR31457">
    <property type="entry name" value="METHYLMALONIC ACIDURIA AND HOMOCYSTINURIA TYPE C PROTEIN"/>
    <property type="match status" value="1"/>
</dbReference>
<evidence type="ECO:0000256" key="5">
    <source>
        <dbReference type="ARBA" id="ARBA00022490"/>
    </source>
</evidence>
<dbReference type="PANTHER" id="PTHR31457:SF2">
    <property type="entry name" value="CYANOCOBALAMIN REDUCTASE _ ALKYLCOBALAMIN DEALKYLASE"/>
    <property type="match status" value="1"/>
</dbReference>
<keyword evidence="6" id="KW-0285">Flavoprotein</keyword>
<dbReference type="GO" id="GO:0071949">
    <property type="term" value="F:FAD binding"/>
    <property type="evidence" value="ECO:0007669"/>
    <property type="project" value="TreeGrafter"/>
</dbReference>
<keyword evidence="13" id="KW-1185">Reference proteome</keyword>
<sequence>MFDVSYKKWLLKKREELGSVDAIAENIPSPIQAFLDDRLKPLTKQMDDRNVEYELLFDSSLYPNRKPKILLQTCGHISGATYYYKPSLVSDETWPPRSPGGKKPLFSLHSQMRANPEQFIGLCLHPIYGGHFAFRCVFLFPKIHLPNFTAPQPISILKSKEEIRKALERFNYNYWDSGFRDFGSPLKRYSPIQMEYFGMLPSDRWSLIKRWCDMP</sequence>
<evidence type="ECO:0000313" key="12">
    <source>
        <dbReference type="EMBL" id="KHJ89069.1"/>
    </source>
</evidence>
<dbReference type="Pfam" id="PF16690">
    <property type="entry name" value="MMACHC"/>
    <property type="match status" value="1"/>
</dbReference>
<keyword evidence="9" id="KW-0521">NADP</keyword>
<evidence type="ECO:0000256" key="3">
    <source>
        <dbReference type="ARBA" id="ARBA00004496"/>
    </source>
</evidence>